<dbReference type="AlphaFoldDB" id="A0A1J8PV82"/>
<dbReference type="Proteomes" id="UP000183567">
    <property type="component" value="Unassembled WGS sequence"/>
</dbReference>
<proteinExistence type="predicted"/>
<protein>
    <submittedName>
        <fullName evidence="1">Uncharacterized protein</fullName>
    </submittedName>
</protein>
<accession>A0A1J8PV82</accession>
<evidence type="ECO:0000313" key="1">
    <source>
        <dbReference type="EMBL" id="OJA13158.1"/>
    </source>
</evidence>
<name>A0A1J8PV82_9AGAM</name>
<reference evidence="1 2" key="1">
    <citation type="submission" date="2016-03" db="EMBL/GenBank/DDBJ databases">
        <title>Comparative genomics of the ectomycorrhizal sister species Rhizopogon vinicolor and Rhizopogon vesiculosus (Basidiomycota: Boletales) reveals a divergence of the mating type B locus.</title>
        <authorList>
            <person name="Mujic A.B."/>
            <person name="Kuo A."/>
            <person name="Tritt A."/>
            <person name="Lipzen A."/>
            <person name="Chen C."/>
            <person name="Johnson J."/>
            <person name="Sharma A."/>
            <person name="Barry K."/>
            <person name="Grigoriev I.V."/>
            <person name="Spatafora J.W."/>
        </authorList>
    </citation>
    <scope>NUCLEOTIDE SEQUENCE [LARGE SCALE GENOMIC DNA]</scope>
    <source>
        <strain evidence="1 2">AM-OR11-056</strain>
    </source>
</reference>
<evidence type="ECO:0000313" key="2">
    <source>
        <dbReference type="Proteomes" id="UP000183567"/>
    </source>
</evidence>
<keyword evidence="2" id="KW-1185">Reference proteome</keyword>
<gene>
    <name evidence="1" type="ORF">AZE42_11412</name>
</gene>
<organism evidence="1 2">
    <name type="scientific">Rhizopogon vesiculosus</name>
    <dbReference type="NCBI Taxonomy" id="180088"/>
    <lineage>
        <taxon>Eukaryota</taxon>
        <taxon>Fungi</taxon>
        <taxon>Dikarya</taxon>
        <taxon>Basidiomycota</taxon>
        <taxon>Agaricomycotina</taxon>
        <taxon>Agaricomycetes</taxon>
        <taxon>Agaricomycetidae</taxon>
        <taxon>Boletales</taxon>
        <taxon>Suillineae</taxon>
        <taxon>Rhizopogonaceae</taxon>
        <taxon>Rhizopogon</taxon>
    </lineage>
</organism>
<dbReference type="EMBL" id="LVVM01004340">
    <property type="protein sequence ID" value="OJA13158.1"/>
    <property type="molecule type" value="Genomic_DNA"/>
</dbReference>
<comment type="caution">
    <text evidence="1">The sequence shown here is derived from an EMBL/GenBank/DDBJ whole genome shotgun (WGS) entry which is preliminary data.</text>
</comment>
<sequence length="17" mass="1949">MINDSGKKDRKFGIVIQ</sequence>